<dbReference type="CDD" id="cd06529">
    <property type="entry name" value="S24_LexA-like"/>
    <property type="match status" value="1"/>
</dbReference>
<dbReference type="STRING" id="984262.SGRA_2417"/>
<dbReference type="HOGENOM" id="CLU_1093684_0_0_10"/>
<dbReference type="AlphaFoldDB" id="H6L4X0"/>
<accession>H6L4X0</accession>
<evidence type="ECO:0000313" key="6">
    <source>
        <dbReference type="Proteomes" id="UP000007519"/>
    </source>
</evidence>
<evidence type="ECO:0000256" key="1">
    <source>
        <dbReference type="ARBA" id="ARBA00023015"/>
    </source>
</evidence>
<dbReference type="InterPro" id="IPR039418">
    <property type="entry name" value="LexA-like"/>
</dbReference>
<protein>
    <submittedName>
        <fullName evidence="5">Helix-turn-helix domain protein</fullName>
    </submittedName>
</protein>
<organism evidence="5 6">
    <name type="scientific">Saprospira grandis (strain Lewin)</name>
    <dbReference type="NCBI Taxonomy" id="984262"/>
    <lineage>
        <taxon>Bacteria</taxon>
        <taxon>Pseudomonadati</taxon>
        <taxon>Bacteroidota</taxon>
        <taxon>Saprospiria</taxon>
        <taxon>Saprospirales</taxon>
        <taxon>Saprospiraceae</taxon>
        <taxon>Saprospira</taxon>
    </lineage>
</organism>
<dbReference type="PANTHER" id="PTHR40661:SF3">
    <property type="entry name" value="FELS-1 PROPHAGE TRANSCRIPTIONAL REGULATOR"/>
    <property type="match status" value="1"/>
</dbReference>
<proteinExistence type="predicted"/>
<dbReference type="EMBL" id="CP002831">
    <property type="protein sequence ID" value="AFC25145.1"/>
    <property type="molecule type" value="Genomic_DNA"/>
</dbReference>
<gene>
    <name evidence="5" type="ordered locus">SGRA_2417</name>
</gene>
<dbReference type="Gene3D" id="2.10.109.10">
    <property type="entry name" value="Umud Fragment, subunit A"/>
    <property type="match status" value="1"/>
</dbReference>
<evidence type="ECO:0000256" key="3">
    <source>
        <dbReference type="ARBA" id="ARBA00023163"/>
    </source>
</evidence>
<evidence type="ECO:0000313" key="5">
    <source>
        <dbReference type="EMBL" id="AFC25145.1"/>
    </source>
</evidence>
<dbReference type="PANTHER" id="PTHR40661">
    <property type="match status" value="1"/>
</dbReference>
<dbReference type="eggNOG" id="COG2932">
    <property type="taxonomic scope" value="Bacteria"/>
</dbReference>
<dbReference type="KEGG" id="sgn:SGRA_2417"/>
<dbReference type="SUPFAM" id="SSF51306">
    <property type="entry name" value="LexA/Signal peptidase"/>
    <property type="match status" value="1"/>
</dbReference>
<keyword evidence="3" id="KW-0804">Transcription</keyword>
<keyword evidence="2" id="KW-0238">DNA-binding</keyword>
<dbReference type="InterPro" id="IPR015927">
    <property type="entry name" value="Peptidase_S24_S26A/B/C"/>
</dbReference>
<dbReference type="Pfam" id="PF00717">
    <property type="entry name" value="Peptidase_S24"/>
    <property type="match status" value="1"/>
</dbReference>
<name>H6L4X0_SAPGL</name>
<dbReference type="Proteomes" id="UP000007519">
    <property type="component" value="Chromosome"/>
</dbReference>
<dbReference type="GO" id="GO:0003677">
    <property type="term" value="F:DNA binding"/>
    <property type="evidence" value="ECO:0007669"/>
    <property type="project" value="UniProtKB-KW"/>
</dbReference>
<evidence type="ECO:0000259" key="4">
    <source>
        <dbReference type="Pfam" id="PF00717"/>
    </source>
</evidence>
<keyword evidence="6" id="KW-1185">Reference proteome</keyword>
<keyword evidence="1" id="KW-0805">Transcription regulation</keyword>
<feature type="domain" description="Peptidase S24/S26A/S26B/S26C" evidence="4">
    <location>
        <begin position="125"/>
        <end position="239"/>
    </location>
</feature>
<sequence>MQLYVASWLGANEFYSYMTDFSKNIVNQRFGLIYDELTKSNKIKGKSDLADKLETYNHVINNVLKGDRSLTVKQINLLVEHFDINANFVFGCSEQLYNSDSDEIPTHSLAEKIIQGRNNITLVPDKASAGYALAVDSKEYLEQFKRFSVPGLEGPLLAFEISGDSMLPHITNGDLVICEALERNQMPRDNGVYVVVTDTVVTKRIRRIKDSDSNQVVGLELLSDNEVYRPYQVDLEEIRQILKVKARLTAHGLA</sequence>
<evidence type="ECO:0000256" key="2">
    <source>
        <dbReference type="ARBA" id="ARBA00023125"/>
    </source>
</evidence>
<dbReference type="InterPro" id="IPR036286">
    <property type="entry name" value="LexA/Signal_pep-like_sf"/>
</dbReference>
<reference evidence="5 6" key="1">
    <citation type="journal article" date="2012" name="Stand. Genomic Sci.">
        <title>Complete genome sequencing and analysis of Saprospira grandis str. Lewin, a predatory marine bacterium.</title>
        <authorList>
            <person name="Saw J.H."/>
            <person name="Yuryev A."/>
            <person name="Kanbe M."/>
            <person name="Hou S."/>
            <person name="Young A.G."/>
            <person name="Aizawa S."/>
            <person name="Alam M."/>
        </authorList>
    </citation>
    <scope>NUCLEOTIDE SEQUENCE [LARGE SCALE GENOMIC DNA]</scope>
    <source>
        <strain evidence="5 6">Lewin</strain>
    </source>
</reference>